<dbReference type="GO" id="GO:0030154">
    <property type="term" value="P:cell differentiation"/>
    <property type="evidence" value="ECO:0007669"/>
    <property type="project" value="UniProtKB-KW"/>
</dbReference>
<evidence type="ECO:0000313" key="6">
    <source>
        <dbReference type="EMBL" id="KAG9459280.1"/>
    </source>
</evidence>
<keyword evidence="2 4" id="KW-0221">Differentiation</keyword>
<proteinExistence type="inferred from homology"/>
<feature type="compositionally biased region" description="Low complexity" evidence="5">
    <location>
        <begin position="515"/>
        <end position="532"/>
    </location>
</feature>
<reference evidence="6 7" key="1">
    <citation type="submission" date="2021-07" db="EMBL/GenBank/DDBJ databases">
        <title>The Aristolochia fimbriata genome: insights into angiosperm evolution, floral development and chemical biosynthesis.</title>
        <authorList>
            <person name="Jiao Y."/>
        </authorList>
    </citation>
    <scope>NUCLEOTIDE SEQUENCE [LARGE SCALE GENOMIC DNA]</scope>
    <source>
        <strain evidence="6">IBCAS-2021</strain>
        <tissue evidence="6">Leaf</tissue>
    </source>
</reference>
<dbReference type="PANTHER" id="PTHR31791">
    <property type="entry name" value="FRIGIDA-LIKE PROTEIN 3-RELATED"/>
    <property type="match status" value="1"/>
</dbReference>
<evidence type="ECO:0000256" key="3">
    <source>
        <dbReference type="ARBA" id="ARBA00023089"/>
    </source>
</evidence>
<dbReference type="Pfam" id="PF07899">
    <property type="entry name" value="Frigida"/>
    <property type="match status" value="1"/>
</dbReference>
<comment type="similarity">
    <text evidence="1 4">Belongs to the Frigida family.</text>
</comment>
<dbReference type="EMBL" id="JAINDJ010000002">
    <property type="protein sequence ID" value="KAG9459280.1"/>
    <property type="molecule type" value="Genomic_DNA"/>
</dbReference>
<accession>A0AAV7FGH2</accession>
<keyword evidence="7" id="KW-1185">Reference proteome</keyword>
<dbReference type="InterPro" id="IPR012474">
    <property type="entry name" value="Frigida"/>
</dbReference>
<dbReference type="Proteomes" id="UP000825729">
    <property type="component" value="Unassembled WGS sequence"/>
</dbReference>
<sequence length="532" mass="58831">MATAIDDGGERMHKALEYLETHKTLLANCTSLWKNLDSHFSSLDHTLSQKFLSLDSKLQALESRNHQTLEKLDHRDNSLPQRENEAIARIHRLKQAALDEFQQPPASATLPLSDLLRSHCRRMDATALWKFLVAKRKELPLLRPEIAPAFDEALDPARLVLDALEDFVSQKDAKAGISDQRWACGVLLREMFPSSESSPGVATSVSDRAAAVAEKWKEKMNENDAAALGPAEAQMFLQMVVGYGIRSRFDDEFLMNLVVKFPTRKGMAKVAAGLGFKEKLSGTIDELIKNGKEIEAVYLANDCGLTQQFPPIPLIKAYLKNSRRNANNVLKNGNYSAAASEDAGNLELNSLRSIIKCVEDHKLESEFTLDMLRRRLSQLERVKAEKKRNTVNKPQNKRVRGNNVDGGGFRPAKVTRPSVRWETPLTHPSAPLNPLSHFYSHPRPAAGYTPPYSYGSQGGYDVPAPAPPFASPYGVVHGQSPVPPSIQHHYLPEDVGAVRSSLPHTGPGSHSGYDYAAAPSPYQQPAQPSQPQ</sequence>
<feature type="region of interest" description="Disordered" evidence="5">
    <location>
        <begin position="383"/>
        <end position="414"/>
    </location>
</feature>
<keyword evidence="3 4" id="KW-0287">Flowering</keyword>
<organism evidence="6 7">
    <name type="scientific">Aristolochia fimbriata</name>
    <name type="common">White veined hardy Dutchman's pipe vine</name>
    <dbReference type="NCBI Taxonomy" id="158543"/>
    <lineage>
        <taxon>Eukaryota</taxon>
        <taxon>Viridiplantae</taxon>
        <taxon>Streptophyta</taxon>
        <taxon>Embryophyta</taxon>
        <taxon>Tracheophyta</taxon>
        <taxon>Spermatophyta</taxon>
        <taxon>Magnoliopsida</taxon>
        <taxon>Magnoliidae</taxon>
        <taxon>Piperales</taxon>
        <taxon>Aristolochiaceae</taxon>
        <taxon>Aristolochia</taxon>
    </lineage>
</organism>
<evidence type="ECO:0000256" key="1">
    <source>
        <dbReference type="ARBA" id="ARBA00008956"/>
    </source>
</evidence>
<evidence type="ECO:0000256" key="4">
    <source>
        <dbReference type="RuleBase" id="RU364012"/>
    </source>
</evidence>
<comment type="caution">
    <text evidence="6">The sequence shown here is derived from an EMBL/GenBank/DDBJ whole genome shotgun (WGS) entry which is preliminary data.</text>
</comment>
<evidence type="ECO:0000256" key="2">
    <source>
        <dbReference type="ARBA" id="ARBA00022782"/>
    </source>
</evidence>
<feature type="region of interest" description="Disordered" evidence="5">
    <location>
        <begin position="480"/>
        <end position="532"/>
    </location>
</feature>
<name>A0AAV7FGH2_ARIFI</name>
<evidence type="ECO:0000256" key="5">
    <source>
        <dbReference type="SAM" id="MobiDB-lite"/>
    </source>
</evidence>
<keyword evidence="4" id="KW-0217">Developmental protein</keyword>
<dbReference type="PANTHER" id="PTHR31791:SF10">
    <property type="entry name" value="FRIGIDA-LIKE PROTEIN"/>
    <property type="match status" value="1"/>
</dbReference>
<protein>
    <recommendedName>
        <fullName evidence="4">FRIGIDA-like protein</fullName>
    </recommendedName>
</protein>
<gene>
    <name evidence="6" type="ORF">H6P81_003788</name>
</gene>
<feature type="compositionally biased region" description="Basic residues" evidence="5">
    <location>
        <begin position="384"/>
        <end position="400"/>
    </location>
</feature>
<evidence type="ECO:0000313" key="7">
    <source>
        <dbReference type="Proteomes" id="UP000825729"/>
    </source>
</evidence>
<dbReference type="GO" id="GO:0009908">
    <property type="term" value="P:flower development"/>
    <property type="evidence" value="ECO:0007669"/>
    <property type="project" value="UniProtKB-KW"/>
</dbReference>
<dbReference type="AlphaFoldDB" id="A0AAV7FGH2"/>